<feature type="transmembrane region" description="Helical" evidence="3">
    <location>
        <begin position="189"/>
        <end position="210"/>
    </location>
</feature>
<evidence type="ECO:0000259" key="4">
    <source>
        <dbReference type="Pfam" id="PF00732"/>
    </source>
</evidence>
<keyword evidence="3" id="KW-0472">Membrane</keyword>
<dbReference type="InterPro" id="IPR012132">
    <property type="entry name" value="GMC_OxRdtase"/>
</dbReference>
<feature type="transmembrane region" description="Helical" evidence="3">
    <location>
        <begin position="415"/>
        <end position="438"/>
    </location>
</feature>
<dbReference type="InterPro" id="IPR036188">
    <property type="entry name" value="FAD/NAD-bd_sf"/>
</dbReference>
<dbReference type="SUPFAM" id="SSF51905">
    <property type="entry name" value="FAD/NAD(P)-binding domain"/>
    <property type="match status" value="1"/>
</dbReference>
<protein>
    <recommendedName>
        <fullName evidence="8">Glucose-methanol-choline oxidoreductase N-terminal domain-containing protein</fullName>
    </recommendedName>
</protein>
<feature type="transmembrane region" description="Helical" evidence="3">
    <location>
        <begin position="222"/>
        <end position="241"/>
    </location>
</feature>
<evidence type="ECO:0000256" key="3">
    <source>
        <dbReference type="SAM" id="Phobius"/>
    </source>
</evidence>
<comment type="caution">
    <text evidence="6">The sequence shown here is derived from an EMBL/GenBank/DDBJ whole genome shotgun (WGS) entry which is preliminary data.</text>
</comment>
<keyword evidence="3" id="KW-0812">Transmembrane</keyword>
<dbReference type="Pfam" id="PF05199">
    <property type="entry name" value="GMC_oxred_C"/>
    <property type="match status" value="1"/>
</dbReference>
<comment type="subcellular location">
    <subcellularLocation>
        <location evidence="1">Membrane</location>
        <topology evidence="1">Multi-pass membrane protein</topology>
    </subcellularLocation>
</comment>
<evidence type="ECO:0000313" key="7">
    <source>
        <dbReference type="Proteomes" id="UP001521222"/>
    </source>
</evidence>
<feature type="transmembrane region" description="Helical" evidence="3">
    <location>
        <begin position="132"/>
        <end position="150"/>
    </location>
</feature>
<evidence type="ECO:0000259" key="5">
    <source>
        <dbReference type="Pfam" id="PF05199"/>
    </source>
</evidence>
<dbReference type="PANTHER" id="PTHR11552">
    <property type="entry name" value="GLUCOSE-METHANOL-CHOLINE GMC OXIDOREDUCTASE"/>
    <property type="match status" value="1"/>
</dbReference>
<dbReference type="Proteomes" id="UP001521222">
    <property type="component" value="Unassembled WGS sequence"/>
</dbReference>
<feature type="transmembrane region" description="Helical" evidence="3">
    <location>
        <begin position="156"/>
        <end position="177"/>
    </location>
</feature>
<evidence type="ECO:0000313" key="6">
    <source>
        <dbReference type="EMBL" id="KAL1592453.1"/>
    </source>
</evidence>
<keyword evidence="7" id="KW-1185">Reference proteome</keyword>
<feature type="transmembrane region" description="Helical" evidence="3">
    <location>
        <begin position="327"/>
        <end position="347"/>
    </location>
</feature>
<dbReference type="EMBL" id="JAKIXB020000047">
    <property type="protein sequence ID" value="KAL1592453.1"/>
    <property type="molecule type" value="Genomic_DNA"/>
</dbReference>
<evidence type="ECO:0000256" key="1">
    <source>
        <dbReference type="ARBA" id="ARBA00004141"/>
    </source>
</evidence>
<dbReference type="Gene3D" id="3.30.560.10">
    <property type="entry name" value="Glucose Oxidase, domain 3"/>
    <property type="match status" value="1"/>
</dbReference>
<dbReference type="InterPro" id="IPR011701">
    <property type="entry name" value="MFS"/>
</dbReference>
<sequence length="827" mass="87609">MATAAVTAERIELSNLCGESQIPLTTYAPATSSPVSAARNPDEVPEDAPYFTTAIPDGGYEAWIIVAAGFITTFCQNGIINCWGVLQAALLDSTLKHEQASTLTFVGSLGLAGGPMYGLLVVRFMRWFGARITVLLGVLLMGLGMIGSSFCTSNIAGLFGTFGVVAGVGMATNYAVANALPVQYFSSRLGLANGITKLGGGVGGCVMAIALEAMYQRAGIAWTFRFQGFLTLAIGMPAAWMMKDRVPLKTTPFFDSSMFHSIPFVAVFVASAIGVFALYIPPFYLPLFAQSIGLSSATSAGLVAAFNACNALGRFVAGSLCDKIGPLNMFVMVMALNAVSMLAVWPVSNTLAPLPTVAAGIFGPGRATVAMTMSITGWTPGYLMGTPIAGYLLQAAGGSKQGAGIGQSVEVYRPAIFYAGSMATVSALFVILAGLATAKKVFERKDPRTDSAIGGFNQLNTGEPQYNRRSYAARGYYEPNAHRPNLALQLIARVSKIEFEKSDADARATGVQFIVDGTTHTVKVKKEVIVGGGAINLPQILELSGIGSTSVLEKAGVQVVVDLPGVGENLNAEDHIEALVAQYQKKNPGADPAGRRDHLLARQLLDPKEAVCQIVCLHTGANLGNAENPSKLFPFEEDGMWVTVGVCSTWSFSRGHVPITSSDATIYPSIDPAYFEHPLDVDLMARGLLHILSFTEVEPLKSALRREPDGTPVIAKTTVCGKLPKTLEEAKEFVHGKTVTEYHPVGTCAILPKDKDGVVDDQLRVHGTSNVRVVDTSIFLLHVQGNIVSLVYAVAEKGADLIKGSTSVNGLNRTNGVDGHQWHTETL</sequence>
<feature type="transmembrane region" description="Helical" evidence="3">
    <location>
        <begin position="100"/>
        <end position="120"/>
    </location>
</feature>
<feature type="domain" description="Glucose-methanol-choline oxidoreductase C-terminal" evidence="5">
    <location>
        <begin position="652"/>
        <end position="795"/>
    </location>
</feature>
<dbReference type="InterPro" id="IPR036259">
    <property type="entry name" value="MFS_trans_sf"/>
</dbReference>
<feature type="transmembrane region" description="Helical" evidence="3">
    <location>
        <begin position="262"/>
        <end position="281"/>
    </location>
</feature>
<dbReference type="Gene3D" id="3.50.50.60">
    <property type="entry name" value="FAD/NAD(P)-binding domain"/>
    <property type="match status" value="2"/>
</dbReference>
<accession>A0ABR3QK60</accession>
<evidence type="ECO:0008006" key="8">
    <source>
        <dbReference type="Google" id="ProtNLM"/>
    </source>
</evidence>
<comment type="similarity">
    <text evidence="2">Belongs to the GMC oxidoreductase family.</text>
</comment>
<dbReference type="InterPro" id="IPR000172">
    <property type="entry name" value="GMC_OxRdtase_N"/>
</dbReference>
<name>A0ABR3QK60_9PLEO</name>
<proteinExistence type="inferred from homology"/>
<dbReference type="Pfam" id="PF00732">
    <property type="entry name" value="GMC_oxred_N"/>
    <property type="match status" value="1"/>
</dbReference>
<evidence type="ECO:0000256" key="2">
    <source>
        <dbReference type="ARBA" id="ARBA00010790"/>
    </source>
</evidence>
<dbReference type="PANTHER" id="PTHR11552:SF210">
    <property type="entry name" value="GLUCOSE-METHANOL-CHOLINE OXIDOREDUCTASE N-TERMINAL DOMAIN-CONTAINING PROTEIN-RELATED"/>
    <property type="match status" value="1"/>
</dbReference>
<feature type="transmembrane region" description="Helical" evidence="3">
    <location>
        <begin position="287"/>
        <end position="306"/>
    </location>
</feature>
<dbReference type="Gene3D" id="1.20.1250.20">
    <property type="entry name" value="MFS general substrate transporter like domains"/>
    <property type="match status" value="2"/>
</dbReference>
<dbReference type="SUPFAM" id="SSF54373">
    <property type="entry name" value="FAD-linked reductases, C-terminal domain"/>
    <property type="match status" value="1"/>
</dbReference>
<dbReference type="Pfam" id="PF07690">
    <property type="entry name" value="MFS_1"/>
    <property type="match status" value="1"/>
</dbReference>
<feature type="domain" description="Glucose-methanol-choline oxidoreductase N-terminal" evidence="4">
    <location>
        <begin position="464"/>
        <end position="571"/>
    </location>
</feature>
<reference evidence="6 7" key="1">
    <citation type="submission" date="2024-02" db="EMBL/GenBank/DDBJ databases">
        <title>De novo assembly and annotation of 12 fungi associated with fruit tree decline syndrome in Ontario, Canada.</title>
        <authorList>
            <person name="Sulman M."/>
            <person name="Ellouze W."/>
            <person name="Ilyukhin E."/>
        </authorList>
    </citation>
    <scope>NUCLEOTIDE SEQUENCE [LARGE SCALE GENOMIC DNA]</scope>
    <source>
        <strain evidence="6 7">M97-236</strain>
    </source>
</reference>
<keyword evidence="3" id="KW-1133">Transmembrane helix</keyword>
<dbReference type="InterPro" id="IPR007867">
    <property type="entry name" value="GMC_OxRtase_C"/>
</dbReference>
<dbReference type="SUPFAM" id="SSF103473">
    <property type="entry name" value="MFS general substrate transporter"/>
    <property type="match status" value="1"/>
</dbReference>
<organism evidence="6 7">
    <name type="scientific">Nothophoma quercina</name>
    <dbReference type="NCBI Taxonomy" id="749835"/>
    <lineage>
        <taxon>Eukaryota</taxon>
        <taxon>Fungi</taxon>
        <taxon>Dikarya</taxon>
        <taxon>Ascomycota</taxon>
        <taxon>Pezizomycotina</taxon>
        <taxon>Dothideomycetes</taxon>
        <taxon>Pleosporomycetidae</taxon>
        <taxon>Pleosporales</taxon>
        <taxon>Pleosporineae</taxon>
        <taxon>Didymellaceae</taxon>
        <taxon>Nothophoma</taxon>
    </lineage>
</organism>
<gene>
    <name evidence="6" type="ORF">SLS59_009806</name>
</gene>